<reference evidence="1" key="1">
    <citation type="submission" date="2016-11" db="EMBL/GenBank/DDBJ databases">
        <title>The genome of Nicotiana attenuata.</title>
        <authorList>
            <person name="Xu S."/>
            <person name="Brockmoeller T."/>
            <person name="Gaquerel E."/>
            <person name="Navarro A."/>
            <person name="Kuhl H."/>
            <person name="Gase K."/>
            <person name="Ling Z."/>
            <person name="Zhou W."/>
            <person name="Kreitzer C."/>
            <person name="Stanke M."/>
            <person name="Tang H."/>
            <person name="Lyons E."/>
            <person name="Pandey P."/>
            <person name="Pandey S.P."/>
            <person name="Timmermann B."/>
            <person name="Baldwin I.T."/>
        </authorList>
    </citation>
    <scope>NUCLEOTIDE SEQUENCE [LARGE SCALE GENOMIC DNA]</scope>
    <source>
        <strain evidence="1">UT</strain>
    </source>
</reference>
<gene>
    <name evidence="1" type="ORF">A4A49_15716</name>
</gene>
<dbReference type="AlphaFoldDB" id="A0A1J6JEV8"/>
<dbReference type="EMBL" id="MJEQ01037183">
    <property type="protein sequence ID" value="OIT08223.1"/>
    <property type="molecule type" value="Genomic_DNA"/>
</dbReference>
<accession>A0A1J6JEV8</accession>
<proteinExistence type="predicted"/>
<dbReference type="Proteomes" id="UP000187609">
    <property type="component" value="Unassembled WGS sequence"/>
</dbReference>
<name>A0A1J6JEV8_NICAT</name>
<dbReference type="Gramene" id="OIT08223">
    <property type="protein sequence ID" value="OIT08223"/>
    <property type="gene ID" value="A4A49_15716"/>
</dbReference>
<sequence length="106" mass="12145">MTDSRSHMRLRISLFNLTDVKKGVNPTDSVRNNIVHGIFGIITSKQDSCTYLVKKLMISTCKYYLLRINFPSNATNGIISHWVDVTDSLFDIFPDMAEERDTESQK</sequence>
<keyword evidence="2" id="KW-1185">Reference proteome</keyword>
<protein>
    <submittedName>
        <fullName evidence="1">Uncharacterized protein</fullName>
    </submittedName>
</protein>
<organism evidence="1 2">
    <name type="scientific">Nicotiana attenuata</name>
    <name type="common">Coyote tobacco</name>
    <dbReference type="NCBI Taxonomy" id="49451"/>
    <lineage>
        <taxon>Eukaryota</taxon>
        <taxon>Viridiplantae</taxon>
        <taxon>Streptophyta</taxon>
        <taxon>Embryophyta</taxon>
        <taxon>Tracheophyta</taxon>
        <taxon>Spermatophyta</taxon>
        <taxon>Magnoliopsida</taxon>
        <taxon>eudicotyledons</taxon>
        <taxon>Gunneridae</taxon>
        <taxon>Pentapetalae</taxon>
        <taxon>asterids</taxon>
        <taxon>lamiids</taxon>
        <taxon>Solanales</taxon>
        <taxon>Solanaceae</taxon>
        <taxon>Nicotianoideae</taxon>
        <taxon>Nicotianeae</taxon>
        <taxon>Nicotiana</taxon>
    </lineage>
</organism>
<comment type="caution">
    <text evidence="1">The sequence shown here is derived from an EMBL/GenBank/DDBJ whole genome shotgun (WGS) entry which is preliminary data.</text>
</comment>
<evidence type="ECO:0000313" key="1">
    <source>
        <dbReference type="EMBL" id="OIT08223.1"/>
    </source>
</evidence>
<evidence type="ECO:0000313" key="2">
    <source>
        <dbReference type="Proteomes" id="UP000187609"/>
    </source>
</evidence>